<dbReference type="EMBL" id="AP026801">
    <property type="protein sequence ID" value="BDR56907.1"/>
    <property type="molecule type" value="Genomic_DNA"/>
</dbReference>
<accession>A0AAU9DJB6</accession>
<name>A0AAU9DJB6_9LACO</name>
<feature type="transmembrane region" description="Helical" evidence="1">
    <location>
        <begin position="6"/>
        <end position="24"/>
    </location>
</feature>
<keyword evidence="1" id="KW-0812">Transmembrane</keyword>
<keyword evidence="1" id="KW-0472">Membrane</keyword>
<protein>
    <submittedName>
        <fullName evidence="2">Uncharacterized protein</fullName>
    </submittedName>
</protein>
<proteinExistence type="predicted"/>
<dbReference type="Proteomes" id="UP001321804">
    <property type="component" value="Chromosome"/>
</dbReference>
<sequence>MLKAVILFLIFDWWLSLLVTYVLYKKKLKNFEEDDEDDFDTYPYESYLTGTYLPKKPKIFYYKDPHDVLEHPFFVVYLAYAHEDGYISAWNGLTLDTTLKEFEKVARTKEDEVKDFEKKPLRTLQKFINDGLEKGYYVIVI</sequence>
<keyword evidence="3" id="KW-1185">Reference proteome</keyword>
<keyword evidence="1" id="KW-1133">Transmembrane helix</keyword>
<evidence type="ECO:0000256" key="1">
    <source>
        <dbReference type="SAM" id="Phobius"/>
    </source>
</evidence>
<gene>
    <name evidence="2" type="ORF">KIMC2_14690</name>
</gene>
<dbReference type="KEGG" id="xak:KIMC2_14690"/>
<reference evidence="2 3" key="1">
    <citation type="journal article" date="2023" name="Microbiol. Spectr.">
        <title>Symbiosis of Carpenter Bees with Uncharacterized Lactic Acid Bacteria Showing NAD Auxotrophy.</title>
        <authorList>
            <person name="Kawasaki S."/>
            <person name="Ozawa K."/>
            <person name="Mori T."/>
            <person name="Yamamoto A."/>
            <person name="Ito M."/>
            <person name="Ohkuma M."/>
            <person name="Sakamoto M."/>
            <person name="Matsutani M."/>
        </authorList>
    </citation>
    <scope>NUCLEOTIDE SEQUENCE [LARGE SCALE GENOMIC DNA]</scope>
    <source>
        <strain evidence="2 3">KimC2</strain>
    </source>
</reference>
<dbReference type="AlphaFoldDB" id="A0AAU9DJB6"/>
<evidence type="ECO:0000313" key="3">
    <source>
        <dbReference type="Proteomes" id="UP001321804"/>
    </source>
</evidence>
<evidence type="ECO:0000313" key="2">
    <source>
        <dbReference type="EMBL" id="BDR56907.1"/>
    </source>
</evidence>
<organism evidence="2 3">
    <name type="scientific">Xylocopilactobacillus apis</name>
    <dbReference type="NCBI Taxonomy" id="2932183"/>
    <lineage>
        <taxon>Bacteria</taxon>
        <taxon>Bacillati</taxon>
        <taxon>Bacillota</taxon>
        <taxon>Bacilli</taxon>
        <taxon>Lactobacillales</taxon>
        <taxon>Lactobacillaceae</taxon>
        <taxon>Xylocopilactobacillus</taxon>
    </lineage>
</organism>